<reference evidence="1" key="1">
    <citation type="submission" date="2021-06" db="EMBL/GenBank/DDBJ databases">
        <authorList>
            <person name="Hodson N. C."/>
            <person name="Mongue J. A."/>
            <person name="Jaron S. K."/>
        </authorList>
    </citation>
    <scope>NUCLEOTIDE SEQUENCE</scope>
</reference>
<evidence type="ECO:0000313" key="2">
    <source>
        <dbReference type="Proteomes" id="UP000708208"/>
    </source>
</evidence>
<dbReference type="Proteomes" id="UP000708208">
    <property type="component" value="Unassembled WGS sequence"/>
</dbReference>
<feature type="non-terminal residue" evidence="1">
    <location>
        <position position="40"/>
    </location>
</feature>
<proteinExistence type="predicted"/>
<keyword evidence="2" id="KW-1185">Reference proteome</keyword>
<feature type="non-terminal residue" evidence="1">
    <location>
        <position position="1"/>
    </location>
</feature>
<accession>A0A8J2L3Y6</accession>
<organism evidence="1 2">
    <name type="scientific">Allacma fusca</name>
    <dbReference type="NCBI Taxonomy" id="39272"/>
    <lineage>
        <taxon>Eukaryota</taxon>
        <taxon>Metazoa</taxon>
        <taxon>Ecdysozoa</taxon>
        <taxon>Arthropoda</taxon>
        <taxon>Hexapoda</taxon>
        <taxon>Collembola</taxon>
        <taxon>Symphypleona</taxon>
        <taxon>Sminthuridae</taxon>
        <taxon>Allacma</taxon>
    </lineage>
</organism>
<name>A0A8J2L3Y6_9HEXA</name>
<protein>
    <submittedName>
        <fullName evidence="1">Uncharacterized protein</fullName>
    </submittedName>
</protein>
<sequence length="40" mass="4438">LIIVYFNIFLGLINVGQYLYYLDAISIGRGAAAAIYKVID</sequence>
<dbReference type="EMBL" id="CAJVCH010547195">
    <property type="protein sequence ID" value="CAG7828339.1"/>
    <property type="molecule type" value="Genomic_DNA"/>
</dbReference>
<comment type="caution">
    <text evidence="1">The sequence shown here is derived from an EMBL/GenBank/DDBJ whole genome shotgun (WGS) entry which is preliminary data.</text>
</comment>
<evidence type="ECO:0000313" key="1">
    <source>
        <dbReference type="EMBL" id="CAG7828339.1"/>
    </source>
</evidence>
<dbReference type="AlphaFoldDB" id="A0A8J2L3Y6"/>
<gene>
    <name evidence="1" type="ORF">AFUS01_LOCUS38273</name>
</gene>